<gene>
    <name evidence="12" type="ORF">QE405_000920</name>
</gene>
<keyword evidence="4" id="KW-0808">Transferase</keyword>
<protein>
    <submittedName>
        <fullName evidence="12">YfiH family protein</fullName>
        <ecNumber evidence="12">1.10.3.-</ecNumber>
    </submittedName>
</protein>
<evidence type="ECO:0000313" key="12">
    <source>
        <dbReference type="EMBL" id="MDQ1103636.1"/>
    </source>
</evidence>
<evidence type="ECO:0000256" key="8">
    <source>
        <dbReference type="ARBA" id="ARBA00023008"/>
    </source>
</evidence>
<accession>A0AAJ1TWK2</accession>
<keyword evidence="8" id="KW-0186">Copper</keyword>
<dbReference type="AlphaFoldDB" id="A0AAJ1TWK2"/>
<keyword evidence="12" id="KW-0560">Oxidoreductase</keyword>
<dbReference type="EMBL" id="JAUTAN010000001">
    <property type="protein sequence ID" value="MDQ1103636.1"/>
    <property type="molecule type" value="Genomic_DNA"/>
</dbReference>
<evidence type="ECO:0000256" key="4">
    <source>
        <dbReference type="ARBA" id="ARBA00022679"/>
    </source>
</evidence>
<evidence type="ECO:0000256" key="1">
    <source>
        <dbReference type="ARBA" id="ARBA00000553"/>
    </source>
</evidence>
<dbReference type="SUPFAM" id="SSF64438">
    <property type="entry name" value="CNF1/YfiH-like putative cysteine hydrolases"/>
    <property type="match status" value="1"/>
</dbReference>
<comment type="catalytic activity">
    <reaction evidence="9">
        <text>adenosine + H2O + H(+) = inosine + NH4(+)</text>
        <dbReference type="Rhea" id="RHEA:24408"/>
        <dbReference type="ChEBI" id="CHEBI:15377"/>
        <dbReference type="ChEBI" id="CHEBI:15378"/>
        <dbReference type="ChEBI" id="CHEBI:16335"/>
        <dbReference type="ChEBI" id="CHEBI:17596"/>
        <dbReference type="ChEBI" id="CHEBI:28938"/>
        <dbReference type="EC" id="3.5.4.4"/>
    </reaction>
    <physiologicalReaction direction="left-to-right" evidence="9">
        <dbReference type="Rhea" id="RHEA:24409"/>
    </physiologicalReaction>
</comment>
<evidence type="ECO:0000256" key="9">
    <source>
        <dbReference type="ARBA" id="ARBA00047989"/>
    </source>
</evidence>
<comment type="catalytic activity">
    <reaction evidence="1">
        <text>inosine + phosphate = alpha-D-ribose 1-phosphate + hypoxanthine</text>
        <dbReference type="Rhea" id="RHEA:27646"/>
        <dbReference type="ChEBI" id="CHEBI:17368"/>
        <dbReference type="ChEBI" id="CHEBI:17596"/>
        <dbReference type="ChEBI" id="CHEBI:43474"/>
        <dbReference type="ChEBI" id="CHEBI:57720"/>
        <dbReference type="EC" id="2.4.2.1"/>
    </reaction>
    <physiologicalReaction direction="left-to-right" evidence="1">
        <dbReference type="Rhea" id="RHEA:27647"/>
    </physiologicalReaction>
</comment>
<comment type="catalytic activity">
    <reaction evidence="10">
        <text>adenosine + phosphate = alpha-D-ribose 1-phosphate + adenine</text>
        <dbReference type="Rhea" id="RHEA:27642"/>
        <dbReference type="ChEBI" id="CHEBI:16335"/>
        <dbReference type="ChEBI" id="CHEBI:16708"/>
        <dbReference type="ChEBI" id="CHEBI:43474"/>
        <dbReference type="ChEBI" id="CHEBI:57720"/>
        <dbReference type="EC" id="2.4.2.1"/>
    </reaction>
    <physiologicalReaction direction="left-to-right" evidence="10">
        <dbReference type="Rhea" id="RHEA:27643"/>
    </physiologicalReaction>
</comment>
<keyword evidence="5" id="KW-0479">Metal-binding</keyword>
<dbReference type="CDD" id="cd16833">
    <property type="entry name" value="YfiH"/>
    <property type="match status" value="1"/>
</dbReference>
<evidence type="ECO:0000256" key="11">
    <source>
        <dbReference type="ARBA" id="ARBA00049893"/>
    </source>
</evidence>
<proteinExistence type="inferred from homology"/>
<dbReference type="GO" id="GO:0005507">
    <property type="term" value="F:copper ion binding"/>
    <property type="evidence" value="ECO:0007669"/>
    <property type="project" value="TreeGrafter"/>
</dbReference>
<dbReference type="InterPro" id="IPR003730">
    <property type="entry name" value="Cu_polyphenol_OxRdtase"/>
</dbReference>
<comment type="catalytic activity">
    <reaction evidence="11">
        <text>S-methyl-5'-thioadenosine + phosphate = 5-(methylsulfanyl)-alpha-D-ribose 1-phosphate + adenine</text>
        <dbReference type="Rhea" id="RHEA:11852"/>
        <dbReference type="ChEBI" id="CHEBI:16708"/>
        <dbReference type="ChEBI" id="CHEBI:17509"/>
        <dbReference type="ChEBI" id="CHEBI:43474"/>
        <dbReference type="ChEBI" id="CHEBI:58533"/>
        <dbReference type="EC" id="2.4.2.28"/>
    </reaction>
    <physiologicalReaction direction="left-to-right" evidence="11">
        <dbReference type="Rhea" id="RHEA:11853"/>
    </physiologicalReaction>
</comment>
<name>A0AAJ1TWK2_9ACTN</name>
<comment type="similarity">
    <text evidence="3">Belongs to the purine nucleoside phosphorylase YfiH/LACC1 family.</text>
</comment>
<evidence type="ECO:0000256" key="2">
    <source>
        <dbReference type="ARBA" id="ARBA00003215"/>
    </source>
</evidence>
<evidence type="ECO:0000256" key="10">
    <source>
        <dbReference type="ARBA" id="ARBA00048968"/>
    </source>
</evidence>
<dbReference type="GO" id="GO:0016787">
    <property type="term" value="F:hydrolase activity"/>
    <property type="evidence" value="ECO:0007669"/>
    <property type="project" value="UniProtKB-KW"/>
</dbReference>
<reference evidence="12" key="1">
    <citation type="submission" date="2023-07" db="EMBL/GenBank/DDBJ databases">
        <title>Functional and genomic diversity of the sorghum phyllosphere microbiome.</title>
        <authorList>
            <person name="Shade A."/>
        </authorList>
    </citation>
    <scope>NUCLEOTIDE SEQUENCE</scope>
    <source>
        <strain evidence="12">SORGH_AS_1067</strain>
    </source>
</reference>
<evidence type="ECO:0000256" key="7">
    <source>
        <dbReference type="ARBA" id="ARBA00022833"/>
    </source>
</evidence>
<dbReference type="Pfam" id="PF02578">
    <property type="entry name" value="Cu-oxidase_4"/>
    <property type="match status" value="1"/>
</dbReference>
<dbReference type="EC" id="1.10.3.-" evidence="12"/>
<dbReference type="Proteomes" id="UP001239215">
    <property type="component" value="Unassembled WGS sequence"/>
</dbReference>
<evidence type="ECO:0000256" key="6">
    <source>
        <dbReference type="ARBA" id="ARBA00022801"/>
    </source>
</evidence>
<dbReference type="Gene3D" id="3.60.140.10">
    <property type="entry name" value="CNF1/YfiH-like putative cysteine hydrolases"/>
    <property type="match status" value="1"/>
</dbReference>
<evidence type="ECO:0000256" key="5">
    <source>
        <dbReference type="ARBA" id="ARBA00022723"/>
    </source>
</evidence>
<organism evidence="12 13">
    <name type="scientific">Nocardioides zeae</name>
    <dbReference type="NCBI Taxonomy" id="1457234"/>
    <lineage>
        <taxon>Bacteria</taxon>
        <taxon>Bacillati</taxon>
        <taxon>Actinomycetota</taxon>
        <taxon>Actinomycetes</taxon>
        <taxon>Propionibacteriales</taxon>
        <taxon>Nocardioidaceae</taxon>
        <taxon>Nocardioides</taxon>
    </lineage>
</organism>
<comment type="function">
    <text evidence="2">Purine nucleoside enzyme that catalyzes the phosphorolysis of adenosine and inosine nucleosides, yielding D-ribose 1-phosphate and the respective free bases, adenine and hypoxanthine. Also catalyzes the phosphorolysis of S-methyl-5'-thioadenosine into adenine and S-methyl-5-thio-alpha-D-ribose 1-phosphate. Also has adenosine deaminase activity.</text>
</comment>
<evidence type="ECO:0000313" key="13">
    <source>
        <dbReference type="Proteomes" id="UP001239215"/>
    </source>
</evidence>
<comment type="caution">
    <text evidence="12">The sequence shown here is derived from an EMBL/GenBank/DDBJ whole genome shotgun (WGS) entry which is preliminary data.</text>
</comment>
<dbReference type="PANTHER" id="PTHR30616:SF2">
    <property type="entry name" value="PURINE NUCLEOSIDE PHOSPHORYLASE LACC1"/>
    <property type="match status" value="1"/>
</dbReference>
<dbReference type="GO" id="GO:0017061">
    <property type="term" value="F:S-methyl-5-thioadenosine phosphorylase activity"/>
    <property type="evidence" value="ECO:0007669"/>
    <property type="project" value="UniProtKB-EC"/>
</dbReference>
<dbReference type="InterPro" id="IPR011324">
    <property type="entry name" value="Cytotoxic_necrot_fac-like_cat"/>
</dbReference>
<keyword evidence="7" id="KW-0862">Zinc</keyword>
<dbReference type="GO" id="GO:0016491">
    <property type="term" value="F:oxidoreductase activity"/>
    <property type="evidence" value="ECO:0007669"/>
    <property type="project" value="UniProtKB-KW"/>
</dbReference>
<keyword evidence="6" id="KW-0378">Hydrolase</keyword>
<dbReference type="PANTHER" id="PTHR30616">
    <property type="entry name" value="UNCHARACTERIZED PROTEIN YFIH"/>
    <property type="match status" value="1"/>
</dbReference>
<evidence type="ECO:0000256" key="3">
    <source>
        <dbReference type="ARBA" id="ARBA00007353"/>
    </source>
</evidence>
<sequence>MFVARTRVERVEVAFTSARSGARPLNLALPGTPPAAVGDVEADLESVRRALGASRVQGMHQVHGADVARVEDTTPDGPAPRVDALVTATPGVALVVRVADCVPVLLADVDAGVVGGAHAGREGVRAGVVPAAVAALRAEGAQDVRAWIGPHVCGRCYEVPAAMRDELAERIPAAGATTAWGTPSLDLGAAVRVQLADAGVTEVEHLGLCTMEHDDLWSHRRDGAAAGRLAGIVQVVA</sequence>
<dbReference type="InterPro" id="IPR038371">
    <property type="entry name" value="Cu_polyphenol_OxRdtase_sf"/>
</dbReference>